<dbReference type="GO" id="GO:0016989">
    <property type="term" value="F:sigma factor antagonist activity"/>
    <property type="evidence" value="ECO:0007669"/>
    <property type="project" value="TreeGrafter"/>
</dbReference>
<proteinExistence type="predicted"/>
<dbReference type="Pfam" id="PF16344">
    <property type="entry name" value="FecR_C"/>
    <property type="match status" value="1"/>
</dbReference>
<comment type="caution">
    <text evidence="4">The sequence shown here is derived from an EMBL/GenBank/DDBJ whole genome shotgun (WGS) entry which is preliminary data.</text>
</comment>
<accession>A0A2T0RL53</accession>
<name>A0A2T0RL53_9BACT</name>
<evidence type="ECO:0000259" key="3">
    <source>
        <dbReference type="Pfam" id="PF16344"/>
    </source>
</evidence>
<dbReference type="Gene3D" id="3.55.50.30">
    <property type="match status" value="1"/>
</dbReference>
<keyword evidence="1" id="KW-1133">Transmembrane helix</keyword>
<dbReference type="InterPro" id="IPR032508">
    <property type="entry name" value="FecR_C"/>
</dbReference>
<keyword evidence="1" id="KW-0812">Transmembrane</keyword>
<dbReference type="Proteomes" id="UP000238375">
    <property type="component" value="Unassembled WGS sequence"/>
</dbReference>
<feature type="transmembrane region" description="Helical" evidence="1">
    <location>
        <begin position="89"/>
        <end position="106"/>
    </location>
</feature>
<evidence type="ECO:0000313" key="4">
    <source>
        <dbReference type="EMBL" id="PRY21926.1"/>
    </source>
</evidence>
<keyword evidence="5" id="KW-1185">Reference proteome</keyword>
<dbReference type="PANTHER" id="PTHR30273:SF2">
    <property type="entry name" value="PROTEIN FECR"/>
    <property type="match status" value="1"/>
</dbReference>
<dbReference type="PANTHER" id="PTHR30273">
    <property type="entry name" value="PERIPLASMIC SIGNAL SENSOR AND SIGMA FACTOR ACTIVATOR FECR-RELATED"/>
    <property type="match status" value="1"/>
</dbReference>
<evidence type="ECO:0000259" key="2">
    <source>
        <dbReference type="Pfam" id="PF04773"/>
    </source>
</evidence>
<keyword evidence="1" id="KW-0472">Membrane</keyword>
<evidence type="ECO:0000313" key="5">
    <source>
        <dbReference type="Proteomes" id="UP000238375"/>
    </source>
</evidence>
<reference evidence="4 5" key="1">
    <citation type="submission" date="2018-03" db="EMBL/GenBank/DDBJ databases">
        <title>Genomic Encyclopedia of Archaeal and Bacterial Type Strains, Phase II (KMG-II): from individual species to whole genera.</title>
        <authorList>
            <person name="Goeker M."/>
        </authorList>
    </citation>
    <scope>NUCLEOTIDE SEQUENCE [LARGE SCALE GENOMIC DNA]</scope>
    <source>
        <strain evidence="4 5">DSM 28354</strain>
    </source>
</reference>
<dbReference type="RefSeq" id="WP_106140963.1">
    <property type="nucleotide sequence ID" value="NZ_PVTE01000048.1"/>
</dbReference>
<evidence type="ECO:0000256" key="1">
    <source>
        <dbReference type="SAM" id="Phobius"/>
    </source>
</evidence>
<dbReference type="OrthoDB" id="923887at2"/>
<dbReference type="InterPro" id="IPR006860">
    <property type="entry name" value="FecR"/>
</dbReference>
<dbReference type="Pfam" id="PF04773">
    <property type="entry name" value="FecR"/>
    <property type="match status" value="1"/>
</dbReference>
<sequence length="353" mass="38218">MEQTTQQLIDKFWAGTATEAETQRLARVLDSPGTDWQTELRRAFDEQPPATGPLTDAQSARVLLRIHRQLLGAQETSASFTVWRQWGRWAAAAVLVLLVGLGTWFLNRPAQPASTLAGHTAPARWQLTHRANNTTTPQRLSLADGSTLTLQPGSSVSYYEPFGRSARDISMSGDVLYTVAKDPAHPFTVLANGITTTALGTQFRVQTTTNHRVSIRLLEGRVVVRATPASGLTMTDTYLKPGQELNIDTQSATLSVSAFRPSATMVVPSVVSPTRSNPPGLVFTKESLETVLNRVSQRYNVPIDVDPADVQGLSFSGSFAASDSVTVVLNAVCLTNNLSFTQESGRIIVSRAP</sequence>
<organism evidence="4 5">
    <name type="scientific">Spirosoma oryzae</name>
    <dbReference type="NCBI Taxonomy" id="1469603"/>
    <lineage>
        <taxon>Bacteria</taxon>
        <taxon>Pseudomonadati</taxon>
        <taxon>Bacteroidota</taxon>
        <taxon>Cytophagia</taxon>
        <taxon>Cytophagales</taxon>
        <taxon>Cytophagaceae</taxon>
        <taxon>Spirosoma</taxon>
    </lineage>
</organism>
<feature type="domain" description="Protein FecR C-terminal" evidence="3">
    <location>
        <begin position="281"/>
        <end position="349"/>
    </location>
</feature>
<dbReference type="PIRSF" id="PIRSF018266">
    <property type="entry name" value="FecR"/>
    <property type="match status" value="1"/>
</dbReference>
<gene>
    <name evidence="4" type="ORF">CLV58_1486</name>
</gene>
<dbReference type="AlphaFoldDB" id="A0A2T0RL53"/>
<dbReference type="Gene3D" id="2.60.120.1440">
    <property type="match status" value="1"/>
</dbReference>
<feature type="domain" description="FecR protein" evidence="2">
    <location>
        <begin position="138"/>
        <end position="222"/>
    </location>
</feature>
<dbReference type="EMBL" id="PVTE01000048">
    <property type="protein sequence ID" value="PRY21926.1"/>
    <property type="molecule type" value="Genomic_DNA"/>
</dbReference>
<protein>
    <submittedName>
        <fullName evidence="4">FecR family protein</fullName>
    </submittedName>
</protein>
<dbReference type="InterPro" id="IPR012373">
    <property type="entry name" value="Ferrdict_sens_TM"/>
</dbReference>